<organism evidence="2 3">
    <name type="scientific">Pseudomonas aeruginosa</name>
    <dbReference type="NCBI Taxonomy" id="287"/>
    <lineage>
        <taxon>Bacteria</taxon>
        <taxon>Pseudomonadati</taxon>
        <taxon>Pseudomonadota</taxon>
        <taxon>Gammaproteobacteria</taxon>
        <taxon>Pseudomonadales</taxon>
        <taxon>Pseudomonadaceae</taxon>
        <taxon>Pseudomonas</taxon>
    </lineage>
</organism>
<comment type="caution">
    <text evidence="2">The sequence shown here is derived from an EMBL/GenBank/DDBJ whole genome shotgun (WGS) entry which is preliminary data.</text>
</comment>
<dbReference type="AlphaFoldDB" id="A0A3M5DBB3"/>
<feature type="non-terminal residue" evidence="2">
    <location>
        <position position="43"/>
    </location>
</feature>
<evidence type="ECO:0000313" key="2">
    <source>
        <dbReference type="EMBL" id="RMS46708.1"/>
    </source>
</evidence>
<accession>A0A3M5DBB3</accession>
<dbReference type="Proteomes" id="UP000270834">
    <property type="component" value="Unassembled WGS sequence"/>
</dbReference>
<evidence type="ECO:0000313" key="3">
    <source>
        <dbReference type="Proteomes" id="UP000270834"/>
    </source>
</evidence>
<gene>
    <name evidence="2" type="ORF">ALP65_04431</name>
</gene>
<sequence>MDGCACVRPATRATCHVLRSRFPPRQPARGRPLPPAAAAGVGP</sequence>
<dbReference type="EMBL" id="RBSQ01001207">
    <property type="protein sequence ID" value="RMS46708.1"/>
    <property type="molecule type" value="Genomic_DNA"/>
</dbReference>
<evidence type="ECO:0000256" key="1">
    <source>
        <dbReference type="SAM" id="MobiDB-lite"/>
    </source>
</evidence>
<reference evidence="2 3" key="1">
    <citation type="submission" date="2018-08" db="EMBL/GenBank/DDBJ databases">
        <title>Recombination of ecologically and evolutionarily significant loci maintains genetic cohesion in the Pseudomonas syringae species complex.</title>
        <authorList>
            <person name="Dillon M."/>
            <person name="Thakur S."/>
            <person name="Almeida R.N.D."/>
            <person name="Weir B.S."/>
            <person name="Guttman D.S."/>
        </authorList>
    </citation>
    <scope>NUCLEOTIDE SEQUENCE [LARGE SCALE GENOMIC DNA]</scope>
    <source>
        <strain evidence="2 3">ICMP 7846</strain>
    </source>
</reference>
<feature type="region of interest" description="Disordered" evidence="1">
    <location>
        <begin position="21"/>
        <end position="43"/>
    </location>
</feature>
<proteinExistence type="predicted"/>
<feature type="compositionally biased region" description="Low complexity" evidence="1">
    <location>
        <begin position="27"/>
        <end position="43"/>
    </location>
</feature>
<name>A0A3M5DBB3_PSEAI</name>
<protein>
    <submittedName>
        <fullName evidence="2">Uncharacterized protein</fullName>
    </submittedName>
</protein>